<dbReference type="Pfam" id="PF00300">
    <property type="entry name" value="His_Phos_1"/>
    <property type="match status" value="1"/>
</dbReference>
<dbReference type="Proteomes" id="UP001180515">
    <property type="component" value="Unassembled WGS sequence"/>
</dbReference>
<dbReference type="PANTHER" id="PTHR48100">
    <property type="entry name" value="BROAD-SPECIFICITY PHOSPHATASE YOR283W-RELATED"/>
    <property type="match status" value="1"/>
</dbReference>
<dbReference type="eggNOG" id="COG0406">
    <property type="taxonomic scope" value="Bacteria"/>
</dbReference>
<reference evidence="1" key="1">
    <citation type="submission" date="2023-03" db="EMBL/GenBank/DDBJ databases">
        <authorList>
            <person name="Shen W."/>
            <person name="Cai J."/>
        </authorList>
    </citation>
    <scope>NUCLEOTIDE SEQUENCE</scope>
    <source>
        <strain evidence="1">P82-2</strain>
    </source>
</reference>
<dbReference type="PANTHER" id="PTHR48100:SF9">
    <property type="entry name" value="PHOSPHOGLYCERATE MUTASE 2 PARALOG"/>
    <property type="match status" value="1"/>
</dbReference>
<dbReference type="OrthoDB" id="4131070at2"/>
<dbReference type="InterPro" id="IPR050275">
    <property type="entry name" value="PGM_Phosphatase"/>
</dbReference>
<dbReference type="GO" id="GO:0016791">
    <property type="term" value="F:phosphatase activity"/>
    <property type="evidence" value="ECO:0007669"/>
    <property type="project" value="TreeGrafter"/>
</dbReference>
<protein>
    <submittedName>
        <fullName evidence="1">Phosphoglycerate mutase family protein</fullName>
    </submittedName>
</protein>
<dbReference type="Gene3D" id="3.40.50.1240">
    <property type="entry name" value="Phosphoglycerate mutase-like"/>
    <property type="match status" value="1"/>
</dbReference>
<dbReference type="CDD" id="cd07067">
    <property type="entry name" value="HP_PGM_like"/>
    <property type="match status" value="1"/>
</dbReference>
<dbReference type="OMA" id="FREQCYG"/>
<dbReference type="EMBL" id="JARQAG010000004">
    <property type="protein sequence ID" value="MDT2731514.1"/>
    <property type="molecule type" value="Genomic_DNA"/>
</dbReference>
<dbReference type="InterPro" id="IPR029033">
    <property type="entry name" value="His_PPase_superfam"/>
</dbReference>
<dbReference type="SUPFAM" id="SSF53254">
    <property type="entry name" value="Phosphoglycerate mutase-like"/>
    <property type="match status" value="1"/>
</dbReference>
<comment type="caution">
    <text evidence="1">The sequence shown here is derived from an EMBL/GenBank/DDBJ whole genome shotgun (WGS) entry which is preliminary data.</text>
</comment>
<dbReference type="SMART" id="SM00855">
    <property type="entry name" value="PGAM"/>
    <property type="match status" value="1"/>
</dbReference>
<organism evidence="1 2">
    <name type="scientific">Streptococcus parauberis</name>
    <dbReference type="NCBI Taxonomy" id="1348"/>
    <lineage>
        <taxon>Bacteria</taxon>
        <taxon>Bacillati</taxon>
        <taxon>Bacillota</taxon>
        <taxon>Bacilli</taxon>
        <taxon>Lactobacillales</taxon>
        <taxon>Streptococcaceae</taxon>
        <taxon>Streptococcus</taxon>
    </lineage>
</organism>
<evidence type="ECO:0000313" key="1">
    <source>
        <dbReference type="EMBL" id="MDT2731514.1"/>
    </source>
</evidence>
<accession>A0A0E2UFV8</accession>
<dbReference type="InterPro" id="IPR013078">
    <property type="entry name" value="His_Pase_superF_clade-1"/>
</dbReference>
<evidence type="ECO:0000313" key="2">
    <source>
        <dbReference type="Proteomes" id="UP001180515"/>
    </source>
</evidence>
<gene>
    <name evidence="1" type="ORF">P7G31_04500</name>
</gene>
<dbReference type="GO" id="GO:0005737">
    <property type="term" value="C:cytoplasm"/>
    <property type="evidence" value="ECO:0007669"/>
    <property type="project" value="TreeGrafter"/>
</dbReference>
<name>A0A0E2UFV8_9STRE</name>
<dbReference type="RefSeq" id="WP_003107579.1">
    <property type="nucleotide sequence ID" value="NZ_BAWT01000010.1"/>
</dbReference>
<dbReference type="AlphaFoldDB" id="A0A0E2UFV8"/>
<sequence length="234" mass="26370">MTKTRLYIARHGKTMFNTIGRAQGWSDTPLTKKGEEGIRELGLGLKDAAIPFQAAFSSDSGRTMQTMEIVLRESENEFLPYTRDKRIREWCFGSLDGAYDSELFLGVLPRTKAFEGKENMSEVPYSELAQSIVEVDTANWAEPWEVLSKRIYEGFEAIALAIQNGGGGNAIVVSHGMTIGTFMWLIDPNRQKQYIDNGSITVVDFEDGKFTINTVGDMSYRLRGRQMIEELNEK</sequence>
<proteinExistence type="predicted"/>